<accession>A0A271KDY2</accession>
<name>A0A271KDY2_9HYPH</name>
<sequence>MLSSWPKKEPAMETFEQILARGVEALGFEKALNCFYYPAISSNSLEEFLKNGAEEINEAIELKRIYAEAGID</sequence>
<organism evidence="1 2">
    <name type="scientific">Mesorhizobium wenxiniae</name>
    <dbReference type="NCBI Taxonomy" id="2014805"/>
    <lineage>
        <taxon>Bacteria</taxon>
        <taxon>Pseudomonadati</taxon>
        <taxon>Pseudomonadota</taxon>
        <taxon>Alphaproteobacteria</taxon>
        <taxon>Hyphomicrobiales</taxon>
        <taxon>Phyllobacteriaceae</taxon>
        <taxon>Mesorhizobium</taxon>
    </lineage>
</organism>
<gene>
    <name evidence="1" type="ORF">CIT31_16575</name>
</gene>
<dbReference type="EMBL" id="NPKH01000023">
    <property type="protein sequence ID" value="PAP93981.1"/>
    <property type="molecule type" value="Genomic_DNA"/>
</dbReference>
<reference evidence="1 2" key="1">
    <citation type="submission" date="2017-08" db="EMBL/GenBank/DDBJ databases">
        <title>Mesorhizobium wenxinae sp. nov., a novel rhizobial species isolated from root nodules of chickpea (Cicer arietinum L.).</title>
        <authorList>
            <person name="Zhang J."/>
        </authorList>
    </citation>
    <scope>NUCLEOTIDE SEQUENCE [LARGE SCALE GENOMIC DNA]</scope>
    <source>
        <strain evidence="2">WYCCWR 10019</strain>
    </source>
</reference>
<protein>
    <submittedName>
        <fullName evidence="1">Uncharacterized protein</fullName>
    </submittedName>
</protein>
<proteinExistence type="predicted"/>
<dbReference type="Proteomes" id="UP000215931">
    <property type="component" value="Unassembled WGS sequence"/>
</dbReference>
<dbReference type="AlphaFoldDB" id="A0A271KDY2"/>
<evidence type="ECO:0000313" key="1">
    <source>
        <dbReference type="EMBL" id="PAP93981.1"/>
    </source>
</evidence>
<keyword evidence="2" id="KW-1185">Reference proteome</keyword>
<comment type="caution">
    <text evidence="1">The sequence shown here is derived from an EMBL/GenBank/DDBJ whole genome shotgun (WGS) entry which is preliminary data.</text>
</comment>
<evidence type="ECO:0000313" key="2">
    <source>
        <dbReference type="Proteomes" id="UP000215931"/>
    </source>
</evidence>